<evidence type="ECO:0000313" key="2">
    <source>
        <dbReference type="EMBL" id="GMK58103.1"/>
    </source>
</evidence>
<reference evidence="2" key="1">
    <citation type="journal article" date="2023" name="BMC Genomics">
        <title>Chromosome-level genome assemblies of Cutaneotrichosporon spp. (Trichosporonales, Basidiomycota) reveal imbalanced evolution between nucleotide sequences and chromosome synteny.</title>
        <authorList>
            <person name="Kobayashi Y."/>
            <person name="Kayamori A."/>
            <person name="Aoki K."/>
            <person name="Shiwa Y."/>
            <person name="Matsutani M."/>
            <person name="Fujita N."/>
            <person name="Sugita T."/>
            <person name="Iwasaki W."/>
            <person name="Tanaka N."/>
            <person name="Takashima M."/>
        </authorList>
    </citation>
    <scope>NUCLEOTIDE SEQUENCE</scope>
    <source>
        <strain evidence="2">HIS016</strain>
    </source>
</reference>
<protein>
    <submittedName>
        <fullName evidence="2">Uncharacterized protein</fullName>
    </submittedName>
</protein>
<evidence type="ECO:0000313" key="3">
    <source>
        <dbReference type="Proteomes" id="UP001222932"/>
    </source>
</evidence>
<dbReference type="AlphaFoldDB" id="A0AAD3YDF1"/>
<accession>A0AAD3YDF1</accession>
<proteinExistence type="predicted"/>
<evidence type="ECO:0000256" key="1">
    <source>
        <dbReference type="SAM" id="MobiDB-lite"/>
    </source>
</evidence>
<reference evidence="2" key="2">
    <citation type="submission" date="2023-06" db="EMBL/GenBank/DDBJ databases">
        <authorList>
            <person name="Kobayashi Y."/>
            <person name="Kayamori A."/>
            <person name="Aoki K."/>
            <person name="Shiwa Y."/>
            <person name="Fujita N."/>
            <person name="Sugita T."/>
            <person name="Iwasaki W."/>
            <person name="Tanaka N."/>
            <person name="Takashima M."/>
        </authorList>
    </citation>
    <scope>NUCLEOTIDE SEQUENCE</scope>
    <source>
        <strain evidence="2">HIS016</strain>
    </source>
</reference>
<sequence>MDEATLLRWMLSCSPTDQMLPIDDFTYPSWKTERMMSALVGALLRPRPPQLVLLGSRRYEHLMGTVAVTPTHIAGVRQATCRDPNTAVLILDVRGAVFHRYAPQQDPFHWRWYPLCRPCPRKDGELRIRGTRDLIYALRDAIQSMLGSVLNHVMLAAMDTHRFELEGSESGPEDTPAQPGGMLSGHAELDLHRLNLSCPPSLQVLLNLPRLRLVANLPSPSLLLNLHCVSLLLNLLTMSSLSPPFNLPRLPLLPNVSSLQRLPRLPRLPNLARLQRPSLLLNLPNMLKMPNLPRPSHLPSMLNMSNLPWLPHLPSMPSVSSVSSVSSRPNLPRLLRLPRPLIPSQAGSRHHRL</sequence>
<gene>
    <name evidence="2" type="ORF">CspeluHIS016_0501350</name>
</gene>
<comment type="caution">
    <text evidence="2">The sequence shown here is derived from an EMBL/GenBank/DDBJ whole genome shotgun (WGS) entry which is preliminary data.</text>
</comment>
<feature type="region of interest" description="Disordered" evidence="1">
    <location>
        <begin position="165"/>
        <end position="184"/>
    </location>
</feature>
<organism evidence="2 3">
    <name type="scientific">Cutaneotrichosporon spelunceum</name>
    <dbReference type="NCBI Taxonomy" id="1672016"/>
    <lineage>
        <taxon>Eukaryota</taxon>
        <taxon>Fungi</taxon>
        <taxon>Dikarya</taxon>
        <taxon>Basidiomycota</taxon>
        <taxon>Agaricomycotina</taxon>
        <taxon>Tremellomycetes</taxon>
        <taxon>Trichosporonales</taxon>
        <taxon>Trichosporonaceae</taxon>
        <taxon>Cutaneotrichosporon</taxon>
    </lineage>
</organism>
<keyword evidence="3" id="KW-1185">Reference proteome</keyword>
<dbReference type="EMBL" id="BTCM01000005">
    <property type="protein sequence ID" value="GMK58103.1"/>
    <property type="molecule type" value="Genomic_DNA"/>
</dbReference>
<dbReference type="Proteomes" id="UP001222932">
    <property type="component" value="Unassembled WGS sequence"/>
</dbReference>
<name>A0AAD3YDF1_9TREE</name>